<organism evidence="1 2">
    <name type="scientific">Methanoculleus virus Blf4</name>
    <dbReference type="NCBI Taxonomy" id="3070925"/>
    <lineage>
        <taxon>Viruses</taxon>
        <taxon>Duplodnaviria</taxon>
        <taxon>Heunggongvirae</taxon>
        <taxon>Uroviricota</taxon>
        <taxon>Caudoviricetes</taxon>
        <taxon>Pungoviridae</taxon>
        <taxon>Flagovirus</taxon>
        <taxon>Flagovirus limi</taxon>
    </lineage>
</organism>
<dbReference type="Pfam" id="PF05521">
    <property type="entry name" value="Phage_HCP"/>
    <property type="match status" value="1"/>
</dbReference>
<proteinExistence type="predicted"/>
<dbReference type="InterPro" id="IPR038666">
    <property type="entry name" value="SSP1_head-tail_sf"/>
</dbReference>
<dbReference type="Gene3D" id="2.40.10.270">
    <property type="entry name" value="Bacteriophage SPP1 head-tail adaptor protein"/>
    <property type="match status" value="1"/>
</dbReference>
<sequence>MRSIVDPRLMGALESHFPDCCTIQCLTETVDADGQVVKTWTDRHTDVPCNVMPLKGREIKRPNQTYVVANTSIALQGHYADIVESDRAIVGSTTYDVLLVEQILGSVTRLSCEVVR</sequence>
<keyword evidence="2" id="KW-1185">Reference proteome</keyword>
<accession>A0AA48X6A5</accession>
<evidence type="ECO:0000313" key="1">
    <source>
        <dbReference type="EMBL" id="QXM18634.1"/>
    </source>
</evidence>
<dbReference type="EMBL" id="MZ171369">
    <property type="protein sequence ID" value="QXM18634.1"/>
    <property type="molecule type" value="Genomic_DNA"/>
</dbReference>
<dbReference type="InterPro" id="IPR008767">
    <property type="entry name" value="Phage_SPP1_head-tail_adaptor"/>
</dbReference>
<evidence type="ECO:0000313" key="2">
    <source>
        <dbReference type="Proteomes" id="UP000827556"/>
    </source>
</evidence>
<name>A0AA48X6A5_9CAUD</name>
<dbReference type="Proteomes" id="UP000827556">
    <property type="component" value="Segment"/>
</dbReference>
<protein>
    <submittedName>
        <fullName evidence="1">Uncharacterized protein</fullName>
    </submittedName>
</protein>
<reference evidence="2" key="1">
    <citation type="submission" date="2021-05" db="EMBL/GenBank/DDBJ databases">
        <authorList>
            <person name="Kupczok A."/>
            <person name="Weidenbach K."/>
            <person name="Wolf S."/>
            <person name="Fischer M.A."/>
            <person name="Kern T."/>
            <person name="Reetz J."/>
            <person name="Urbanska N."/>
            <person name="Kunzel S."/>
            <person name="Schmitz R.A."/>
            <person name="Rother M."/>
        </authorList>
    </citation>
    <scope>NUCLEOTIDE SEQUENCE [LARGE SCALE GENOMIC DNA]</scope>
</reference>